<organism evidence="2 3">
    <name type="scientific">Molorchus minor</name>
    <dbReference type="NCBI Taxonomy" id="1323400"/>
    <lineage>
        <taxon>Eukaryota</taxon>
        <taxon>Metazoa</taxon>
        <taxon>Ecdysozoa</taxon>
        <taxon>Arthropoda</taxon>
        <taxon>Hexapoda</taxon>
        <taxon>Insecta</taxon>
        <taxon>Pterygota</taxon>
        <taxon>Neoptera</taxon>
        <taxon>Endopterygota</taxon>
        <taxon>Coleoptera</taxon>
        <taxon>Polyphaga</taxon>
        <taxon>Cucujiformia</taxon>
        <taxon>Chrysomeloidea</taxon>
        <taxon>Cerambycidae</taxon>
        <taxon>Lamiinae</taxon>
        <taxon>Monochamini</taxon>
        <taxon>Molorchus</taxon>
    </lineage>
</organism>
<sequence>MGSAPDAAFLVLVSASSPLYVLLQPRQVGSQASEAMFVPAGGSVSQLPTHYPHCPQSLKRRSSNASDCTNRSRPRRRDCSQPRGRLERAISSDSRLTGAIPKCYQQHPQTSMEQEPGATSSETDIHHVLHTVVQLSTNQ</sequence>
<keyword evidence="3" id="KW-1185">Reference proteome</keyword>
<feature type="compositionally biased region" description="Polar residues" evidence="1">
    <location>
        <begin position="106"/>
        <end position="122"/>
    </location>
</feature>
<feature type="compositionally biased region" description="Basic and acidic residues" evidence="1">
    <location>
        <begin position="77"/>
        <end position="90"/>
    </location>
</feature>
<name>A0ABQ9JKI3_9CUCU</name>
<feature type="region of interest" description="Disordered" evidence="1">
    <location>
        <begin position="42"/>
        <end position="124"/>
    </location>
</feature>
<evidence type="ECO:0000313" key="2">
    <source>
        <dbReference type="EMBL" id="KAJ8978129.1"/>
    </source>
</evidence>
<comment type="caution">
    <text evidence="2">The sequence shown here is derived from an EMBL/GenBank/DDBJ whole genome shotgun (WGS) entry which is preliminary data.</text>
</comment>
<evidence type="ECO:0000313" key="3">
    <source>
        <dbReference type="Proteomes" id="UP001162164"/>
    </source>
</evidence>
<reference evidence="2" key="1">
    <citation type="journal article" date="2023" name="Insect Mol. Biol.">
        <title>Genome sequencing provides insights into the evolution of gene families encoding plant cell wall-degrading enzymes in longhorned beetles.</title>
        <authorList>
            <person name="Shin N.R."/>
            <person name="Okamura Y."/>
            <person name="Kirsch R."/>
            <person name="Pauchet Y."/>
        </authorList>
    </citation>
    <scope>NUCLEOTIDE SEQUENCE</scope>
    <source>
        <strain evidence="2">MMC_N1</strain>
    </source>
</reference>
<evidence type="ECO:0000256" key="1">
    <source>
        <dbReference type="SAM" id="MobiDB-lite"/>
    </source>
</evidence>
<dbReference type="Proteomes" id="UP001162164">
    <property type="component" value="Unassembled WGS sequence"/>
</dbReference>
<accession>A0ABQ9JKI3</accession>
<protein>
    <submittedName>
        <fullName evidence="2">Uncharacterized protein</fullName>
    </submittedName>
</protein>
<dbReference type="EMBL" id="JAPWTJ010000471">
    <property type="protein sequence ID" value="KAJ8978129.1"/>
    <property type="molecule type" value="Genomic_DNA"/>
</dbReference>
<gene>
    <name evidence="2" type="ORF">NQ317_014184</name>
</gene>
<proteinExistence type="predicted"/>